<dbReference type="Proteomes" id="UP000577707">
    <property type="component" value="Unassembled WGS sequence"/>
</dbReference>
<dbReference type="InterPro" id="IPR043426">
    <property type="entry name" value="MltB-like"/>
</dbReference>
<feature type="compositionally biased region" description="Gly residues" evidence="1">
    <location>
        <begin position="318"/>
        <end position="337"/>
    </location>
</feature>
<dbReference type="RefSeq" id="WP_183543173.1">
    <property type="nucleotide sequence ID" value="NZ_BMQT01000013.1"/>
</dbReference>
<evidence type="ECO:0000256" key="1">
    <source>
        <dbReference type="SAM" id="MobiDB-lite"/>
    </source>
</evidence>
<evidence type="ECO:0000313" key="6">
    <source>
        <dbReference type="Proteomes" id="UP000577707"/>
    </source>
</evidence>
<dbReference type="InterPro" id="IPR023346">
    <property type="entry name" value="Lysozyme-like_dom_sf"/>
</dbReference>
<feature type="compositionally biased region" description="Basic and acidic residues" evidence="1">
    <location>
        <begin position="276"/>
        <end position="289"/>
    </location>
</feature>
<dbReference type="GO" id="GO:0008933">
    <property type="term" value="F:peptidoglycan lytic transglycosylase activity"/>
    <property type="evidence" value="ECO:0007669"/>
    <property type="project" value="TreeGrafter"/>
</dbReference>
<protein>
    <submittedName>
        <fullName evidence="5">Membrane-bound lytic murein transglycosylase B</fullName>
    </submittedName>
</protein>
<feature type="region of interest" description="Disordered" evidence="1">
    <location>
        <begin position="63"/>
        <end position="82"/>
    </location>
</feature>
<dbReference type="AlphaFoldDB" id="A0A7W5A251"/>
<keyword evidence="3" id="KW-0732">Signal</keyword>
<dbReference type="GO" id="GO:0009253">
    <property type="term" value="P:peptidoglycan catabolic process"/>
    <property type="evidence" value="ECO:0007669"/>
    <property type="project" value="TreeGrafter"/>
</dbReference>
<feature type="compositionally biased region" description="Low complexity" evidence="1">
    <location>
        <begin position="290"/>
        <end position="317"/>
    </location>
</feature>
<feature type="region of interest" description="Disordered" evidence="1">
    <location>
        <begin position="271"/>
        <end position="345"/>
    </location>
</feature>
<keyword evidence="2" id="KW-0812">Transmembrane</keyword>
<comment type="caution">
    <text evidence="5">The sequence shown here is derived from an EMBL/GenBank/DDBJ whole genome shotgun (WGS) entry which is preliminary data.</text>
</comment>
<reference evidence="5 6" key="1">
    <citation type="submission" date="2020-08" db="EMBL/GenBank/DDBJ databases">
        <title>Genomic Encyclopedia of Type Strains, Phase III (KMG-III): the genomes of soil and plant-associated and newly described type strains.</title>
        <authorList>
            <person name="Whitman W."/>
        </authorList>
    </citation>
    <scope>NUCLEOTIDE SEQUENCE [LARGE SCALE GENOMIC DNA]</scope>
    <source>
        <strain evidence="5 6">CECT 3302</strain>
    </source>
</reference>
<keyword evidence="6" id="KW-1185">Reference proteome</keyword>
<feature type="domain" description="Transglycosylase SLT" evidence="4">
    <location>
        <begin position="171"/>
        <end position="216"/>
    </location>
</feature>
<name>A0A7W5A251_9ACTN</name>
<dbReference type="Gene3D" id="1.10.530.10">
    <property type="match status" value="1"/>
</dbReference>
<sequence>MSATRYSRLQKATALVPLALLSAAWTVNVTGLTQSSATASGPASYDDAFSLPDGTSVPSEAIEAPASVSASTNKGDKSLPGTASTAGIPSAALAAYQRAATVINAADPACKIDWPLIAAIGRVESNHGRANDNRLSAEGVSTPGIFGVPLNGKGNVSQITDTDGGQYDGDTSYDRAVGPMQFIPSTWAMVGVDADGDGKRNPQDINDSALASAVYLCSGNDDLSTDQGARAAVFRYNHSQSYVTTVLGVAEAYRSGDFTSIPNSTVPVDYAIPRMEAPKPTKQKGREFRAGGQQQAGPRGGSSQAPSSPSEEAPAGETPGGGIGGGTGGGDGDGGGTVDPAKPLEPVTKPVENLAASTDELLKICTDAFAKKYPGLLGKLGGPIQTCVSQLAGKTVPEALGAVGGVVGGLLTVITQILGGLVGIKPN</sequence>
<accession>A0A7W5A251</accession>
<dbReference type="InterPro" id="IPR031304">
    <property type="entry name" value="SLT_2"/>
</dbReference>
<keyword evidence="2" id="KW-1133">Transmembrane helix</keyword>
<dbReference type="PANTHER" id="PTHR30163">
    <property type="entry name" value="MEMBRANE-BOUND LYTIC MUREIN TRANSGLYCOSYLASE B"/>
    <property type="match status" value="1"/>
</dbReference>
<evidence type="ECO:0000259" key="4">
    <source>
        <dbReference type="Pfam" id="PF13406"/>
    </source>
</evidence>
<organism evidence="5 6">
    <name type="scientific">Nocardioides albus</name>
    <dbReference type="NCBI Taxonomy" id="1841"/>
    <lineage>
        <taxon>Bacteria</taxon>
        <taxon>Bacillati</taxon>
        <taxon>Actinomycetota</taxon>
        <taxon>Actinomycetes</taxon>
        <taxon>Propionibacteriales</taxon>
        <taxon>Nocardioidaceae</taxon>
        <taxon>Nocardioides</taxon>
    </lineage>
</organism>
<dbReference type="Pfam" id="PF13406">
    <property type="entry name" value="SLT_2"/>
    <property type="match status" value="1"/>
</dbReference>
<feature type="chain" id="PRO_5039664359" evidence="3">
    <location>
        <begin position="30"/>
        <end position="427"/>
    </location>
</feature>
<feature type="signal peptide" evidence="3">
    <location>
        <begin position="1"/>
        <end position="29"/>
    </location>
</feature>
<dbReference type="PANTHER" id="PTHR30163:SF8">
    <property type="entry name" value="LYTIC MUREIN TRANSGLYCOSYLASE"/>
    <property type="match status" value="1"/>
</dbReference>
<evidence type="ECO:0000256" key="2">
    <source>
        <dbReference type="SAM" id="Phobius"/>
    </source>
</evidence>
<proteinExistence type="predicted"/>
<evidence type="ECO:0000256" key="3">
    <source>
        <dbReference type="SAM" id="SignalP"/>
    </source>
</evidence>
<dbReference type="CDD" id="cd13399">
    <property type="entry name" value="Slt35-like"/>
    <property type="match status" value="1"/>
</dbReference>
<evidence type="ECO:0000313" key="5">
    <source>
        <dbReference type="EMBL" id="MBB3088267.1"/>
    </source>
</evidence>
<dbReference type="EMBL" id="JACHXG010000002">
    <property type="protein sequence ID" value="MBB3088267.1"/>
    <property type="molecule type" value="Genomic_DNA"/>
</dbReference>
<feature type="transmembrane region" description="Helical" evidence="2">
    <location>
        <begin position="399"/>
        <end position="424"/>
    </location>
</feature>
<keyword evidence="2" id="KW-0472">Membrane</keyword>
<dbReference type="SUPFAM" id="SSF53955">
    <property type="entry name" value="Lysozyme-like"/>
    <property type="match status" value="1"/>
</dbReference>
<gene>
    <name evidence="5" type="ORF">FHS12_001200</name>
</gene>